<dbReference type="PATRIC" id="fig|667014.3.peg.381"/>
<accession>F8AAB3</accession>
<sequence>MRRRIFRNLKPLTLASQSPRRKELLANLGLVFSVEPAKINEPPPESETPKHYALKLARLKANEVASQVKEGVVLAADTIVVYQDEILGKPQNEEDAFRMLELLSGNKHEVFTAYIIQEKSAILAENVVKTEVFFKKLTQEEIKAYLATDEPWDKAGAYAIQGLASYMVKCINGSVTNVIGLPLTEVIEDLLRLKVITYEK</sequence>
<comment type="catalytic activity">
    <reaction evidence="4">
        <text>dTTP + H2O = dTMP + diphosphate + H(+)</text>
        <dbReference type="Rhea" id="RHEA:28534"/>
        <dbReference type="ChEBI" id="CHEBI:15377"/>
        <dbReference type="ChEBI" id="CHEBI:15378"/>
        <dbReference type="ChEBI" id="CHEBI:33019"/>
        <dbReference type="ChEBI" id="CHEBI:37568"/>
        <dbReference type="ChEBI" id="CHEBI:63528"/>
        <dbReference type="EC" id="3.6.1.9"/>
    </reaction>
</comment>
<dbReference type="GO" id="GO:0036221">
    <property type="term" value="F:UTP diphosphatase activity"/>
    <property type="evidence" value="ECO:0007669"/>
    <property type="project" value="RHEA"/>
</dbReference>
<evidence type="ECO:0000256" key="3">
    <source>
        <dbReference type="ARBA" id="ARBA00023080"/>
    </source>
</evidence>
<dbReference type="GO" id="GO:0005737">
    <property type="term" value="C:cytoplasm"/>
    <property type="evidence" value="ECO:0007669"/>
    <property type="project" value="UniProtKB-SubCell"/>
</dbReference>
<dbReference type="InterPro" id="IPR003697">
    <property type="entry name" value="Maf-like"/>
</dbReference>
<dbReference type="RefSeq" id="WP_013906995.1">
    <property type="nucleotide sequence ID" value="NC_015681.1"/>
</dbReference>
<comment type="catalytic activity">
    <reaction evidence="4">
        <text>UTP + H2O = UMP + diphosphate + H(+)</text>
        <dbReference type="Rhea" id="RHEA:29395"/>
        <dbReference type="ChEBI" id="CHEBI:15377"/>
        <dbReference type="ChEBI" id="CHEBI:15378"/>
        <dbReference type="ChEBI" id="CHEBI:33019"/>
        <dbReference type="ChEBI" id="CHEBI:46398"/>
        <dbReference type="ChEBI" id="CHEBI:57865"/>
        <dbReference type="EC" id="3.6.1.9"/>
    </reaction>
</comment>
<keyword evidence="3 4" id="KW-0546">Nucleotide metabolism</keyword>
<dbReference type="InParanoid" id="F8AAB3"/>
<dbReference type="CDD" id="cd00555">
    <property type="entry name" value="Maf"/>
    <property type="match status" value="1"/>
</dbReference>
<dbReference type="InterPro" id="IPR029001">
    <property type="entry name" value="ITPase-like_fam"/>
</dbReference>
<dbReference type="HAMAP" id="MF_00528">
    <property type="entry name" value="Maf"/>
    <property type="match status" value="1"/>
</dbReference>
<name>F8AAB3_THEID</name>
<protein>
    <recommendedName>
        <fullName evidence="4">dTTP/UTP pyrophosphatase</fullName>
        <shortName evidence="4">dTTPase/UTPase</shortName>
        <ecNumber evidence="4">3.6.1.9</ecNumber>
    </recommendedName>
    <alternativeName>
        <fullName evidence="4">Nucleoside triphosphate pyrophosphatase</fullName>
    </alternativeName>
    <alternativeName>
        <fullName evidence="4">Nucleotide pyrophosphatase</fullName>
        <shortName evidence="4">Nucleotide PPase</shortName>
    </alternativeName>
</protein>
<comment type="function">
    <text evidence="4">Nucleoside triphosphate pyrophosphatase that hydrolyzes dTTP and UTP. May have a dual role in cell division arrest and in preventing the incorporation of modified nucleotides into cellular nucleic acids.</text>
</comment>
<dbReference type="AlphaFoldDB" id="F8AAB3"/>
<dbReference type="PaxDb" id="667014-Thein_0367"/>
<reference evidence="6" key="1">
    <citation type="submission" date="2011-04" db="EMBL/GenBank/DDBJ databases">
        <title>The complete genome of Thermodesulfatator indicus DSM 15286.</title>
        <authorList>
            <person name="Lucas S."/>
            <person name="Copeland A."/>
            <person name="Lapidus A."/>
            <person name="Bruce D."/>
            <person name="Goodwin L."/>
            <person name="Pitluck S."/>
            <person name="Peters L."/>
            <person name="Kyrpides N."/>
            <person name="Mavromatis K."/>
            <person name="Pagani I."/>
            <person name="Ivanova N."/>
            <person name="Saunders L."/>
            <person name="Detter J.C."/>
            <person name="Tapia R."/>
            <person name="Han C."/>
            <person name="Land M."/>
            <person name="Hauser L."/>
            <person name="Markowitz V."/>
            <person name="Cheng J.-F."/>
            <person name="Hugenholtz P."/>
            <person name="Woyke T."/>
            <person name="Wu D."/>
            <person name="Spring S."/>
            <person name="Schroeder M."/>
            <person name="Brambilla E."/>
            <person name="Klenk H.-P."/>
            <person name="Eisen J.A."/>
        </authorList>
    </citation>
    <scope>NUCLEOTIDE SEQUENCE [LARGE SCALE GENOMIC DNA]</scope>
    <source>
        <strain evidence="6">DSM 15286 / JCM 11887 / CIR29812</strain>
    </source>
</reference>
<dbReference type="FunCoup" id="F8AAB3">
    <property type="interactions" value="269"/>
</dbReference>
<dbReference type="Gene3D" id="3.90.950.10">
    <property type="match status" value="1"/>
</dbReference>
<dbReference type="PIRSF" id="PIRSF006305">
    <property type="entry name" value="Maf"/>
    <property type="match status" value="1"/>
</dbReference>
<dbReference type="EMBL" id="CP002683">
    <property type="protein sequence ID" value="AEH44249.1"/>
    <property type="molecule type" value="Genomic_DNA"/>
</dbReference>
<comment type="cofactor">
    <cofactor evidence="1 4">
        <name>a divalent metal cation</name>
        <dbReference type="ChEBI" id="CHEBI:60240"/>
    </cofactor>
</comment>
<dbReference type="SUPFAM" id="SSF52972">
    <property type="entry name" value="ITPase-like"/>
    <property type="match status" value="1"/>
</dbReference>
<evidence type="ECO:0000256" key="1">
    <source>
        <dbReference type="ARBA" id="ARBA00001968"/>
    </source>
</evidence>
<dbReference type="GO" id="GO:0009117">
    <property type="term" value="P:nucleotide metabolic process"/>
    <property type="evidence" value="ECO:0007669"/>
    <property type="project" value="UniProtKB-KW"/>
</dbReference>
<feature type="site" description="Important for substrate specificity" evidence="4">
    <location>
        <position position="78"/>
    </location>
</feature>
<dbReference type="NCBIfam" id="TIGR00172">
    <property type="entry name" value="maf"/>
    <property type="match status" value="1"/>
</dbReference>
<comment type="subcellular location">
    <subcellularLocation>
        <location evidence="4">Cytoplasm</location>
    </subcellularLocation>
</comment>
<dbReference type="eggNOG" id="COG0424">
    <property type="taxonomic scope" value="Bacteria"/>
</dbReference>
<reference evidence="5 6" key="2">
    <citation type="journal article" date="2012" name="Stand. Genomic Sci.">
        <title>Complete genome sequence of the thermophilic sulfate-reducing ocean bacterium Thermodesulfatator indicus type strain (CIR29812(T)).</title>
        <authorList>
            <person name="Anderson I."/>
            <person name="Saunders E."/>
            <person name="Lapidus A."/>
            <person name="Nolan M."/>
            <person name="Lucas S."/>
            <person name="Tice H."/>
            <person name="Del Rio T.G."/>
            <person name="Cheng J.F."/>
            <person name="Han C."/>
            <person name="Tapia R."/>
            <person name="Goodwin L.A."/>
            <person name="Pitluck S."/>
            <person name="Liolios K."/>
            <person name="Mavromatis K."/>
            <person name="Pagani I."/>
            <person name="Ivanova N."/>
            <person name="Mikhailova N."/>
            <person name="Pati A."/>
            <person name="Chen A."/>
            <person name="Palaniappan K."/>
            <person name="Land M."/>
            <person name="Hauser L."/>
            <person name="Jeffries C.D."/>
            <person name="Chang Y.J."/>
            <person name="Brambilla E.M."/>
            <person name="Rohde M."/>
            <person name="Spring S."/>
            <person name="Goker M."/>
            <person name="Detter J.C."/>
            <person name="Woyke T."/>
            <person name="Bristow J."/>
            <person name="Eisen J.A."/>
            <person name="Markowitz V."/>
            <person name="Hugenholtz P."/>
            <person name="Kyrpides N.C."/>
            <person name="Klenk H.P."/>
        </authorList>
    </citation>
    <scope>NUCLEOTIDE SEQUENCE [LARGE SCALE GENOMIC DNA]</scope>
    <source>
        <strain evidence="6">DSM 15286 / JCM 11887 / CIR29812</strain>
    </source>
</reference>
<feature type="site" description="Important for substrate specificity" evidence="4">
    <location>
        <position position="161"/>
    </location>
</feature>
<keyword evidence="4" id="KW-0963">Cytoplasm</keyword>
<dbReference type="Proteomes" id="UP000006793">
    <property type="component" value="Chromosome"/>
</dbReference>
<dbReference type="OrthoDB" id="9807767at2"/>
<dbReference type="GO" id="GO:0036218">
    <property type="term" value="F:dTTP diphosphatase activity"/>
    <property type="evidence" value="ECO:0007669"/>
    <property type="project" value="RHEA"/>
</dbReference>
<feature type="site" description="Important for substrate specificity" evidence="4">
    <location>
        <position position="20"/>
    </location>
</feature>
<dbReference type="PANTHER" id="PTHR43213:SF5">
    <property type="entry name" value="BIFUNCTIONAL DTTP_UTP PYROPHOSPHATASE_METHYLTRANSFERASE PROTEIN-RELATED"/>
    <property type="match status" value="1"/>
</dbReference>
<evidence type="ECO:0000256" key="2">
    <source>
        <dbReference type="ARBA" id="ARBA00022801"/>
    </source>
</evidence>
<keyword evidence="6" id="KW-1185">Reference proteome</keyword>
<dbReference type="STRING" id="667014.Thein_0367"/>
<proteinExistence type="inferred from homology"/>
<organism evidence="5 6">
    <name type="scientific">Thermodesulfatator indicus (strain DSM 15286 / JCM 11887 / CIR29812)</name>
    <dbReference type="NCBI Taxonomy" id="667014"/>
    <lineage>
        <taxon>Bacteria</taxon>
        <taxon>Pseudomonadati</taxon>
        <taxon>Thermodesulfobacteriota</taxon>
        <taxon>Thermodesulfobacteria</taxon>
        <taxon>Thermodesulfobacteriales</taxon>
        <taxon>Thermodesulfatatoraceae</taxon>
        <taxon>Thermodesulfatator</taxon>
    </lineage>
</organism>
<dbReference type="Pfam" id="PF02545">
    <property type="entry name" value="Maf"/>
    <property type="match status" value="1"/>
</dbReference>
<gene>
    <name evidence="5" type="ordered locus">Thein_0367</name>
</gene>
<evidence type="ECO:0000313" key="5">
    <source>
        <dbReference type="EMBL" id="AEH44249.1"/>
    </source>
</evidence>
<comment type="similarity">
    <text evidence="4">Belongs to the Maf family. YhdE subfamily.</text>
</comment>
<evidence type="ECO:0000256" key="4">
    <source>
        <dbReference type="HAMAP-Rule" id="MF_00528"/>
    </source>
</evidence>
<dbReference type="KEGG" id="tid:Thein_0367"/>
<comment type="caution">
    <text evidence="4">Lacks conserved residue(s) required for the propagation of feature annotation.</text>
</comment>
<dbReference type="EC" id="3.6.1.9" evidence="4"/>
<evidence type="ECO:0000313" key="6">
    <source>
        <dbReference type="Proteomes" id="UP000006793"/>
    </source>
</evidence>
<keyword evidence="2 4" id="KW-0378">Hydrolase</keyword>
<dbReference type="PANTHER" id="PTHR43213">
    <property type="entry name" value="BIFUNCTIONAL DTTP/UTP PYROPHOSPHATASE/METHYLTRANSFERASE PROTEIN-RELATED"/>
    <property type="match status" value="1"/>
</dbReference>
<dbReference type="HOGENOM" id="CLU_040416_0_0_0"/>
<feature type="active site" description="Proton acceptor" evidence="4">
    <location>
        <position position="77"/>
    </location>
</feature>